<dbReference type="SUPFAM" id="SSF53335">
    <property type="entry name" value="S-adenosyl-L-methionine-dependent methyltransferases"/>
    <property type="match status" value="1"/>
</dbReference>
<dbReference type="InterPro" id="IPR025714">
    <property type="entry name" value="Methyltranfer_dom"/>
</dbReference>
<dbReference type="CDD" id="cd02440">
    <property type="entry name" value="AdoMet_MTases"/>
    <property type="match status" value="1"/>
</dbReference>
<protein>
    <submittedName>
        <fullName evidence="2">Methyltransferase</fullName>
    </submittedName>
</protein>
<dbReference type="KEGG" id="teu:TEU_11650"/>
<dbReference type="RefSeq" id="WP_050003886.1">
    <property type="nucleotide sequence ID" value="NZ_CP008887.1"/>
</dbReference>
<dbReference type="PANTHER" id="PTHR43861">
    <property type="entry name" value="TRANS-ACONITATE 2-METHYLTRANSFERASE-RELATED"/>
    <property type="match status" value="1"/>
</dbReference>
<gene>
    <name evidence="2" type="ORF">TEU_11650</name>
</gene>
<dbReference type="GO" id="GO:0032259">
    <property type="term" value="P:methylation"/>
    <property type="evidence" value="ECO:0007669"/>
    <property type="project" value="UniProtKB-KW"/>
</dbReference>
<name>A0A097QWV2_9EURY</name>
<sequence length="320" mass="36147">MEIGRAVEAIDANIDHMVRTAVLQIVALGMKHGIFSLLTEEPTLQELLDNIGLPNRALLVKFVHTLRDLGIVEVHGGRLVLSDFSYILNLSPDTCSTLLPDWMSIHEEIYRMVDYAFITPKHPHILMDFDKDADFWDMRMRTSFAQTYREVMASVAGIGPGSAVLDIGCGSVSPEFFGRIVGYDGFYLGIDYSSALLEIARSRVESKGLPVYLKELDARLIRPVNKYDAVLISFVLEYIPDREKVLKNAFETLEVEGKLVIVEPFRDAFKDISALEFFEALNRDFVGFPTAEEIINALRKLEFQFKAEHPGRSVLVIEKL</sequence>
<evidence type="ECO:0000259" key="1">
    <source>
        <dbReference type="Pfam" id="PF13847"/>
    </source>
</evidence>
<evidence type="ECO:0000313" key="2">
    <source>
        <dbReference type="EMBL" id="AIU70926.1"/>
    </source>
</evidence>
<dbReference type="GO" id="GO:0008168">
    <property type="term" value="F:methyltransferase activity"/>
    <property type="evidence" value="ECO:0007669"/>
    <property type="project" value="UniProtKB-KW"/>
</dbReference>
<dbReference type="STRING" id="1505907.TEU_11650"/>
<dbReference type="EMBL" id="CP008887">
    <property type="protein sequence ID" value="AIU70926.1"/>
    <property type="molecule type" value="Genomic_DNA"/>
</dbReference>
<dbReference type="AlphaFoldDB" id="A0A097QWV2"/>
<organism evidence="2 3">
    <name type="scientific">Thermococcus eurythermalis</name>
    <dbReference type="NCBI Taxonomy" id="1505907"/>
    <lineage>
        <taxon>Archaea</taxon>
        <taxon>Methanobacteriati</taxon>
        <taxon>Methanobacteriota</taxon>
        <taxon>Thermococci</taxon>
        <taxon>Thermococcales</taxon>
        <taxon>Thermococcaceae</taxon>
        <taxon>Thermococcus</taxon>
    </lineage>
</organism>
<evidence type="ECO:0000313" key="3">
    <source>
        <dbReference type="Proteomes" id="UP000029980"/>
    </source>
</evidence>
<proteinExistence type="predicted"/>
<dbReference type="Proteomes" id="UP000029980">
    <property type="component" value="Chromosome"/>
</dbReference>
<reference evidence="2 3" key="1">
    <citation type="journal article" date="2015" name="Int. J. Syst. Evol. Microbiol.">
        <title>Thermococcus eurythermalis sp. nov., a conditional piezophilic hyperthermophilic archaeon with a wide temperature range isolated from an oil-immersed chimney in the Guaymas Basin.</title>
        <authorList>
            <person name="Zhao W."/>
            <person name="Zeng X."/>
            <person name="Xiao X."/>
        </authorList>
    </citation>
    <scope>NUCLEOTIDE SEQUENCE [LARGE SCALE GENOMIC DNA]</scope>
    <source>
        <strain evidence="2 3">A501</strain>
    </source>
</reference>
<dbReference type="InterPro" id="IPR036390">
    <property type="entry name" value="WH_DNA-bd_sf"/>
</dbReference>
<dbReference type="InterPro" id="IPR029063">
    <property type="entry name" value="SAM-dependent_MTases_sf"/>
</dbReference>
<keyword evidence="2" id="KW-0489">Methyltransferase</keyword>
<dbReference type="HOGENOM" id="CLU_052780_0_0_2"/>
<dbReference type="Pfam" id="PF13847">
    <property type="entry name" value="Methyltransf_31"/>
    <property type="match status" value="1"/>
</dbReference>
<dbReference type="GeneID" id="25154081"/>
<dbReference type="OrthoDB" id="182741at2157"/>
<accession>A0A097QWV2</accession>
<dbReference type="SUPFAM" id="SSF46785">
    <property type="entry name" value="Winged helix' DNA-binding domain"/>
    <property type="match status" value="1"/>
</dbReference>
<keyword evidence="3" id="KW-1185">Reference proteome</keyword>
<dbReference type="Gene3D" id="3.40.50.150">
    <property type="entry name" value="Vaccinia Virus protein VP39"/>
    <property type="match status" value="1"/>
</dbReference>
<feature type="domain" description="Methyltransferase" evidence="1">
    <location>
        <begin position="160"/>
        <end position="265"/>
    </location>
</feature>
<keyword evidence="2" id="KW-0808">Transferase</keyword>